<sequence>MNSNELDYSCLAAGTVAGEMRQRIGMRLDAWGLEEVAGDVLLVAGELIVNACQATPEREIRIRFAREPRGLFIGVWDSSDERPAARPVVELTVDDIVPDPLALEPGHVAGMGGRGLVIVQALASECGVTATRPSGKWVWACCAIGRVRS</sequence>
<dbReference type="SUPFAM" id="SSF55874">
    <property type="entry name" value="ATPase domain of HSP90 chaperone/DNA topoisomerase II/histidine kinase"/>
    <property type="match status" value="1"/>
</dbReference>
<evidence type="ECO:0000259" key="2">
    <source>
        <dbReference type="Pfam" id="PF13581"/>
    </source>
</evidence>
<dbReference type="InterPro" id="IPR003594">
    <property type="entry name" value="HATPase_dom"/>
</dbReference>
<dbReference type="InterPro" id="IPR036890">
    <property type="entry name" value="HATPase_C_sf"/>
</dbReference>
<dbReference type="PANTHER" id="PTHR35526">
    <property type="entry name" value="ANTI-SIGMA-F FACTOR RSBW-RELATED"/>
    <property type="match status" value="1"/>
</dbReference>
<dbReference type="InParanoid" id="A0A1I5DE68"/>
<dbReference type="PANTHER" id="PTHR35526:SF3">
    <property type="entry name" value="ANTI-SIGMA-F FACTOR RSBW"/>
    <property type="match status" value="1"/>
</dbReference>
<dbReference type="EMBL" id="FOVH01000003">
    <property type="protein sequence ID" value="SFN97482.1"/>
    <property type="molecule type" value="Genomic_DNA"/>
</dbReference>
<reference evidence="3 4" key="1">
    <citation type="submission" date="2016-10" db="EMBL/GenBank/DDBJ databases">
        <authorList>
            <person name="de Groot N.N."/>
        </authorList>
    </citation>
    <scope>NUCLEOTIDE SEQUENCE [LARGE SCALE GENOMIC DNA]</scope>
    <source>
        <strain evidence="3 4">DSM 43067</strain>
    </source>
</reference>
<dbReference type="Gene3D" id="3.30.565.10">
    <property type="entry name" value="Histidine kinase-like ATPase, C-terminal domain"/>
    <property type="match status" value="1"/>
</dbReference>
<proteinExistence type="predicted"/>
<dbReference type="STRING" id="1993.SAMN04489713_103591"/>
<evidence type="ECO:0000256" key="1">
    <source>
        <dbReference type="ARBA" id="ARBA00022527"/>
    </source>
</evidence>
<organism evidence="3 4">
    <name type="scientific">Actinomadura madurae</name>
    <dbReference type="NCBI Taxonomy" id="1993"/>
    <lineage>
        <taxon>Bacteria</taxon>
        <taxon>Bacillati</taxon>
        <taxon>Actinomycetota</taxon>
        <taxon>Actinomycetes</taxon>
        <taxon>Streptosporangiales</taxon>
        <taxon>Thermomonosporaceae</taxon>
        <taxon>Actinomadura</taxon>
    </lineage>
</organism>
<dbReference type="AlphaFoldDB" id="A0A1I5DE68"/>
<evidence type="ECO:0000313" key="3">
    <source>
        <dbReference type="EMBL" id="SFN97482.1"/>
    </source>
</evidence>
<dbReference type="GO" id="GO:0004674">
    <property type="term" value="F:protein serine/threonine kinase activity"/>
    <property type="evidence" value="ECO:0007669"/>
    <property type="project" value="UniProtKB-KW"/>
</dbReference>
<feature type="domain" description="Histidine kinase/HSP90-like ATPase" evidence="2">
    <location>
        <begin position="28"/>
        <end position="140"/>
    </location>
</feature>
<dbReference type="eggNOG" id="COG0642">
    <property type="taxonomic scope" value="Bacteria"/>
</dbReference>
<keyword evidence="3" id="KW-0808">Transferase</keyword>
<dbReference type="InterPro" id="IPR050267">
    <property type="entry name" value="Anti-sigma-factor_SerPK"/>
</dbReference>
<keyword evidence="3" id="KW-0418">Kinase</keyword>
<evidence type="ECO:0000313" key="4">
    <source>
        <dbReference type="Proteomes" id="UP000183413"/>
    </source>
</evidence>
<accession>A0A1I5DE68</accession>
<keyword evidence="4" id="KW-1185">Reference proteome</keyword>
<gene>
    <name evidence="3" type="ORF">SAMN04489713_103591</name>
</gene>
<dbReference type="RefSeq" id="WP_177287682.1">
    <property type="nucleotide sequence ID" value="NZ_FOVH01000003.1"/>
</dbReference>
<keyword evidence="1" id="KW-0723">Serine/threonine-protein kinase</keyword>
<name>A0A1I5DE68_9ACTN</name>
<dbReference type="CDD" id="cd16936">
    <property type="entry name" value="HATPase_RsbW-like"/>
    <property type="match status" value="1"/>
</dbReference>
<protein>
    <submittedName>
        <fullName evidence="3">Histidine kinase-like ATPase domain-containing protein</fullName>
    </submittedName>
</protein>
<dbReference type="Proteomes" id="UP000183413">
    <property type="component" value="Unassembled WGS sequence"/>
</dbReference>
<dbReference type="Pfam" id="PF13581">
    <property type="entry name" value="HATPase_c_2"/>
    <property type="match status" value="1"/>
</dbReference>